<dbReference type="EnsemblPlants" id="AES73607">
    <property type="protein sequence ID" value="AES73607"/>
    <property type="gene ID" value="MTR_3g106680"/>
</dbReference>
<evidence type="ECO:0000256" key="1">
    <source>
        <dbReference type="SAM" id="MobiDB-lite"/>
    </source>
</evidence>
<keyword evidence="5" id="KW-1185">Reference proteome</keyword>
<evidence type="ECO:0000256" key="2">
    <source>
        <dbReference type="SAM" id="Phobius"/>
    </source>
</evidence>
<keyword evidence="2 3" id="KW-0812">Transmembrane</keyword>
<dbReference type="HOGENOM" id="CLU_1715961_0_0_1"/>
<reference evidence="3 5" key="1">
    <citation type="journal article" date="2011" name="Nature">
        <title>The Medicago genome provides insight into the evolution of rhizobial symbioses.</title>
        <authorList>
            <person name="Young N.D."/>
            <person name="Debelle F."/>
            <person name="Oldroyd G.E."/>
            <person name="Geurts R."/>
            <person name="Cannon S.B."/>
            <person name="Udvardi M.K."/>
            <person name="Benedito V.A."/>
            <person name="Mayer K.F."/>
            <person name="Gouzy J."/>
            <person name="Schoof H."/>
            <person name="Van de Peer Y."/>
            <person name="Proost S."/>
            <person name="Cook D.R."/>
            <person name="Meyers B.C."/>
            <person name="Spannagl M."/>
            <person name="Cheung F."/>
            <person name="De Mita S."/>
            <person name="Krishnakumar V."/>
            <person name="Gundlach H."/>
            <person name="Zhou S."/>
            <person name="Mudge J."/>
            <person name="Bharti A.K."/>
            <person name="Murray J.D."/>
            <person name="Naoumkina M.A."/>
            <person name="Rosen B."/>
            <person name="Silverstein K.A."/>
            <person name="Tang H."/>
            <person name="Rombauts S."/>
            <person name="Zhao P.X."/>
            <person name="Zhou P."/>
            <person name="Barbe V."/>
            <person name="Bardou P."/>
            <person name="Bechner M."/>
            <person name="Bellec A."/>
            <person name="Berger A."/>
            <person name="Berges H."/>
            <person name="Bidwell S."/>
            <person name="Bisseling T."/>
            <person name="Choisne N."/>
            <person name="Couloux A."/>
            <person name="Denny R."/>
            <person name="Deshpande S."/>
            <person name="Dai X."/>
            <person name="Doyle J.J."/>
            <person name="Dudez A.M."/>
            <person name="Farmer A.D."/>
            <person name="Fouteau S."/>
            <person name="Franken C."/>
            <person name="Gibelin C."/>
            <person name="Gish J."/>
            <person name="Goldstein S."/>
            <person name="Gonzalez A.J."/>
            <person name="Green P.J."/>
            <person name="Hallab A."/>
            <person name="Hartog M."/>
            <person name="Hua A."/>
            <person name="Humphray S.J."/>
            <person name="Jeong D.H."/>
            <person name="Jing Y."/>
            <person name="Jocker A."/>
            <person name="Kenton S.M."/>
            <person name="Kim D.J."/>
            <person name="Klee K."/>
            <person name="Lai H."/>
            <person name="Lang C."/>
            <person name="Lin S."/>
            <person name="Macmil S.L."/>
            <person name="Magdelenat G."/>
            <person name="Matthews L."/>
            <person name="McCorrison J."/>
            <person name="Monaghan E.L."/>
            <person name="Mun J.H."/>
            <person name="Najar F.Z."/>
            <person name="Nicholson C."/>
            <person name="Noirot C."/>
            <person name="O'Bleness M."/>
            <person name="Paule C.R."/>
            <person name="Poulain J."/>
            <person name="Prion F."/>
            <person name="Qin B."/>
            <person name="Qu C."/>
            <person name="Retzel E.F."/>
            <person name="Riddle C."/>
            <person name="Sallet E."/>
            <person name="Samain S."/>
            <person name="Samson N."/>
            <person name="Sanders I."/>
            <person name="Saurat O."/>
            <person name="Scarpelli C."/>
            <person name="Schiex T."/>
            <person name="Segurens B."/>
            <person name="Severin A.J."/>
            <person name="Sherrier D.J."/>
            <person name="Shi R."/>
            <person name="Sims S."/>
            <person name="Singer S.R."/>
            <person name="Sinharoy S."/>
            <person name="Sterck L."/>
            <person name="Viollet A."/>
            <person name="Wang B.B."/>
            <person name="Wang K."/>
            <person name="Wang M."/>
            <person name="Wang X."/>
            <person name="Warfsmann J."/>
            <person name="Weissenbach J."/>
            <person name="White D.D."/>
            <person name="White J.D."/>
            <person name="Wiley G.B."/>
            <person name="Wincker P."/>
            <person name="Xing Y."/>
            <person name="Yang L."/>
            <person name="Yao Z."/>
            <person name="Ying F."/>
            <person name="Zhai J."/>
            <person name="Zhou L."/>
            <person name="Zuber A."/>
            <person name="Denarie J."/>
            <person name="Dixon R.A."/>
            <person name="May G.D."/>
            <person name="Schwartz D.C."/>
            <person name="Rogers J."/>
            <person name="Quetier F."/>
            <person name="Town C.D."/>
            <person name="Roe B.A."/>
        </authorList>
    </citation>
    <scope>NUCLEOTIDE SEQUENCE [LARGE SCALE GENOMIC DNA]</scope>
    <source>
        <strain evidence="3">A17</strain>
        <strain evidence="4 5">cv. Jemalong A17</strain>
    </source>
</reference>
<feature type="transmembrane region" description="Helical" evidence="2">
    <location>
        <begin position="107"/>
        <end position="126"/>
    </location>
</feature>
<proteinExistence type="predicted"/>
<accession>A0A0C3VQF9</accession>
<keyword evidence="2" id="KW-1133">Transmembrane helix</keyword>
<name>G7JAG8_MEDTR</name>
<reference evidence="3 5" key="2">
    <citation type="journal article" date="2014" name="BMC Genomics">
        <title>An improved genome release (version Mt4.0) for the model legume Medicago truncatula.</title>
        <authorList>
            <person name="Tang H."/>
            <person name="Krishnakumar V."/>
            <person name="Bidwell S."/>
            <person name="Rosen B."/>
            <person name="Chan A."/>
            <person name="Zhou S."/>
            <person name="Gentzbittel L."/>
            <person name="Childs K.L."/>
            <person name="Yandell M."/>
            <person name="Gundlach H."/>
            <person name="Mayer K.F."/>
            <person name="Schwartz D.C."/>
            <person name="Town C.D."/>
        </authorList>
    </citation>
    <scope>GENOME REANNOTATION</scope>
    <source>
        <strain evidence="4 5">cv. Jemalong A17</strain>
    </source>
</reference>
<organism evidence="3 5">
    <name type="scientific">Medicago truncatula</name>
    <name type="common">Barrel medic</name>
    <name type="synonym">Medicago tribuloides</name>
    <dbReference type="NCBI Taxonomy" id="3880"/>
    <lineage>
        <taxon>Eukaryota</taxon>
        <taxon>Viridiplantae</taxon>
        <taxon>Streptophyta</taxon>
        <taxon>Embryophyta</taxon>
        <taxon>Tracheophyta</taxon>
        <taxon>Spermatophyta</taxon>
        <taxon>Magnoliopsida</taxon>
        <taxon>eudicotyledons</taxon>
        <taxon>Gunneridae</taxon>
        <taxon>Pentapetalae</taxon>
        <taxon>rosids</taxon>
        <taxon>fabids</taxon>
        <taxon>Fabales</taxon>
        <taxon>Fabaceae</taxon>
        <taxon>Papilionoideae</taxon>
        <taxon>50 kb inversion clade</taxon>
        <taxon>NPAAA clade</taxon>
        <taxon>Hologalegina</taxon>
        <taxon>IRL clade</taxon>
        <taxon>Trifolieae</taxon>
        <taxon>Medicago</taxon>
    </lineage>
</organism>
<feature type="region of interest" description="Disordered" evidence="1">
    <location>
        <begin position="56"/>
        <end position="83"/>
    </location>
</feature>
<protein>
    <submittedName>
        <fullName evidence="3">Transmembrane protein, putative</fullName>
    </submittedName>
</protein>
<dbReference type="Proteomes" id="UP000002051">
    <property type="component" value="Chromosome 3"/>
</dbReference>
<dbReference type="AlphaFoldDB" id="G7JAG8"/>
<dbReference type="EMBL" id="CM001219">
    <property type="protein sequence ID" value="AES73607.2"/>
    <property type="molecule type" value="Genomic_DNA"/>
</dbReference>
<evidence type="ECO:0000313" key="5">
    <source>
        <dbReference type="Proteomes" id="UP000002051"/>
    </source>
</evidence>
<gene>
    <name evidence="3" type="ordered locus">MTR_3g106680</name>
</gene>
<evidence type="ECO:0000313" key="4">
    <source>
        <dbReference type="EnsemblPlants" id="AES73607"/>
    </source>
</evidence>
<evidence type="ECO:0000313" key="3">
    <source>
        <dbReference type="EMBL" id="AES73607.2"/>
    </source>
</evidence>
<sequence>MSFINKFESSFSASLHHLQTKVSGENDYLLAVEFADGRSNGTVTLPKEVKKVKSREKKREEGLAGARSAMRKAALGNRRSNLTRSSTPYNDDGYIPTGAVYHNSRLFYQYISSSFIFFLVFINFFLSSFKIEFLYLFFLSSSLVARIQLSQGE</sequence>
<keyword evidence="2" id="KW-0472">Membrane</keyword>
<reference evidence="4" key="3">
    <citation type="submission" date="2015-04" db="UniProtKB">
        <authorList>
            <consortium name="EnsemblPlants"/>
        </authorList>
    </citation>
    <scope>IDENTIFICATION</scope>
    <source>
        <strain evidence="4">cv. Jemalong A17</strain>
    </source>
</reference>
<accession>G7JAG8</accession>